<dbReference type="Pfam" id="PF02595">
    <property type="entry name" value="Gly_kinase"/>
    <property type="match status" value="1"/>
</dbReference>
<keyword evidence="2 4" id="KW-0808">Transferase</keyword>
<dbReference type="NCBIfam" id="TIGR00045">
    <property type="entry name" value="glycerate kinase"/>
    <property type="match status" value="1"/>
</dbReference>
<accession>A0AA95SB14</accession>
<evidence type="ECO:0000256" key="4">
    <source>
        <dbReference type="PIRNR" id="PIRNR006078"/>
    </source>
</evidence>
<dbReference type="Gene3D" id="3.40.50.10350">
    <property type="entry name" value="Glycerate kinase, domain 1"/>
    <property type="match status" value="1"/>
</dbReference>
<dbReference type="PANTHER" id="PTHR21599:SF0">
    <property type="entry name" value="GLYCERATE KINASE"/>
    <property type="match status" value="1"/>
</dbReference>
<dbReference type="InterPro" id="IPR036129">
    <property type="entry name" value="Glycerate_kinase_sf"/>
</dbReference>
<sequence>MNILIAMDSLKGSLSSIEANRAIAEGFLQASSEFDVQTMPIADGGEGTVEALVLASNGRFVDTVVTGPLGKAVKARYGILGDGTTAVIEIAEACGLPLLTKEERNPLLTTSYGVGELILAAIEKGCRDFIIGLGGSATNDAGVGMLQALGYQFFTKEGALVGLGGAELKNIVTIDMHAVSDQVRNSRFRVACDVNNPLYGQNGAAYIYGPQKGATVEIVKDLDEGLRCFGDVVLDQLGMDLQKIPGAGAAGGLGGAFAGFLQAELESGVGLILELACLEEVLHGVDLVITGEGKLDGQTSMGKAPAGIARLAGKYGISVIALAGDVSEGNSSLHDSGITAYFSIVGGPVDLEEAMKPEHTRLNLRRTAEQIGRVLRMT</sequence>
<dbReference type="InterPro" id="IPR004381">
    <property type="entry name" value="Glycerate_kinase"/>
</dbReference>
<dbReference type="PANTHER" id="PTHR21599">
    <property type="entry name" value="GLYCERATE KINASE"/>
    <property type="match status" value="1"/>
</dbReference>
<dbReference type="InterPro" id="IPR018193">
    <property type="entry name" value="Glyc_kinase_flavodox-like_fold"/>
</dbReference>
<dbReference type="SUPFAM" id="SSF110738">
    <property type="entry name" value="Glycerate kinase I"/>
    <property type="match status" value="1"/>
</dbReference>
<evidence type="ECO:0000313" key="5">
    <source>
        <dbReference type="EMBL" id="WHY86039.1"/>
    </source>
</evidence>
<dbReference type="PIRSF" id="PIRSF006078">
    <property type="entry name" value="GlxK"/>
    <property type="match status" value="1"/>
</dbReference>
<gene>
    <name evidence="5" type="ORF">QNH39_26275</name>
</gene>
<dbReference type="GO" id="GO:0008887">
    <property type="term" value="F:glycerate kinase activity"/>
    <property type="evidence" value="ECO:0007669"/>
    <property type="project" value="UniProtKB-UniRule"/>
</dbReference>
<dbReference type="Gene3D" id="3.90.1510.10">
    <property type="entry name" value="Glycerate kinase, domain 2"/>
    <property type="match status" value="1"/>
</dbReference>
<dbReference type="GO" id="GO:0031388">
    <property type="term" value="P:organic acid phosphorylation"/>
    <property type="evidence" value="ECO:0007669"/>
    <property type="project" value="UniProtKB-UniRule"/>
</dbReference>
<protein>
    <submittedName>
        <fullName evidence="5">Glycerate kinase</fullName>
        <ecNumber evidence="5">2.7.1.31</ecNumber>
    </submittedName>
</protein>
<dbReference type="KEGG" id="nnv:QNH39_26275"/>
<keyword evidence="3 4" id="KW-0418">Kinase</keyword>
<dbReference type="EC" id="2.7.1.31" evidence="5"/>
<dbReference type="EMBL" id="CP126114">
    <property type="protein sequence ID" value="WHY86039.1"/>
    <property type="molecule type" value="Genomic_DNA"/>
</dbReference>
<evidence type="ECO:0000313" key="6">
    <source>
        <dbReference type="Proteomes" id="UP001178288"/>
    </source>
</evidence>
<evidence type="ECO:0000256" key="3">
    <source>
        <dbReference type="ARBA" id="ARBA00022777"/>
    </source>
</evidence>
<reference evidence="5" key="1">
    <citation type="submission" date="2023-05" db="EMBL/GenBank/DDBJ databases">
        <title>Comparative genomics of Bacillaceae isolates and their secondary metabolite potential.</title>
        <authorList>
            <person name="Song L."/>
            <person name="Nielsen L.J."/>
            <person name="Mohite O."/>
            <person name="Xu X."/>
            <person name="Weber T."/>
            <person name="Kovacs A.T."/>
        </authorList>
    </citation>
    <scope>NUCLEOTIDE SEQUENCE</scope>
    <source>
        <strain evidence="5">XLM17</strain>
    </source>
</reference>
<dbReference type="RefSeq" id="WP_066093515.1">
    <property type="nucleotide sequence ID" value="NZ_CP126114.1"/>
</dbReference>
<comment type="similarity">
    <text evidence="1 4">Belongs to the glycerate kinase type-1 family.</text>
</comment>
<organism evidence="5 6">
    <name type="scientific">Neobacillus novalis</name>
    <dbReference type="NCBI Taxonomy" id="220687"/>
    <lineage>
        <taxon>Bacteria</taxon>
        <taxon>Bacillati</taxon>
        <taxon>Bacillota</taxon>
        <taxon>Bacilli</taxon>
        <taxon>Bacillales</taxon>
        <taxon>Bacillaceae</taxon>
        <taxon>Neobacillus</taxon>
    </lineage>
</organism>
<evidence type="ECO:0000256" key="2">
    <source>
        <dbReference type="ARBA" id="ARBA00022679"/>
    </source>
</evidence>
<keyword evidence="6" id="KW-1185">Reference proteome</keyword>
<name>A0AA95SB14_9BACI</name>
<proteinExistence type="inferred from homology"/>
<dbReference type="InterPro" id="IPR018197">
    <property type="entry name" value="Glycerate_kinase_RE-like"/>
</dbReference>
<dbReference type="AlphaFoldDB" id="A0AA95SB14"/>
<evidence type="ECO:0000256" key="1">
    <source>
        <dbReference type="ARBA" id="ARBA00006284"/>
    </source>
</evidence>
<dbReference type="Proteomes" id="UP001178288">
    <property type="component" value="Chromosome"/>
</dbReference>